<sequence length="181" mass="19918">MWGRRSAARRLAESAGFSWKNIGDQSELSVAKMAAYVAANRAMPDDVLPTVGRVAEKLAAEEANYELVVALVEDLQNLVSHGLGHLRTAEEVRSVLGPQCLVVWEAVEKFWARVAEWRRGTGEPLRSSADILSVENEQLRATLWTSNRSLGDDTRVGTAEALRYEKAGGIEIPGYRELLAP</sequence>
<dbReference type="AlphaFoldDB" id="A0A0F0GTA7"/>
<dbReference type="RefSeq" id="WP_045313708.1">
    <property type="nucleotide sequence ID" value="NZ_JYJG01000162.1"/>
</dbReference>
<comment type="caution">
    <text evidence="1">The sequence shown here is derived from an EMBL/GenBank/DDBJ whole genome shotgun (WGS) entry which is preliminary data.</text>
</comment>
<evidence type="ECO:0000313" key="1">
    <source>
        <dbReference type="EMBL" id="KJK46505.1"/>
    </source>
</evidence>
<dbReference type="OrthoDB" id="4175569at2"/>
<accession>A0A0F0GTA7</accession>
<gene>
    <name evidence="1" type="ORF">UK23_23165</name>
</gene>
<proteinExistence type="predicted"/>
<evidence type="ECO:0000313" key="2">
    <source>
        <dbReference type="Proteomes" id="UP000033393"/>
    </source>
</evidence>
<name>A0A0F0GTA7_LENAE</name>
<protein>
    <submittedName>
        <fullName evidence="1">Uncharacterized protein</fullName>
    </submittedName>
</protein>
<dbReference type="EMBL" id="JYJG01000162">
    <property type="protein sequence ID" value="KJK46505.1"/>
    <property type="molecule type" value="Genomic_DNA"/>
</dbReference>
<keyword evidence="2" id="KW-1185">Reference proteome</keyword>
<reference evidence="1 2" key="1">
    <citation type="submission" date="2015-02" db="EMBL/GenBank/DDBJ databases">
        <authorList>
            <person name="Ju K.-S."/>
            <person name="Doroghazi J.R."/>
            <person name="Metcalf W."/>
        </authorList>
    </citation>
    <scope>NUCLEOTIDE SEQUENCE [LARGE SCALE GENOMIC DNA]</scope>
    <source>
        <strain evidence="1 2">NRRL B-16140</strain>
    </source>
</reference>
<organism evidence="1 2">
    <name type="scientific">Lentzea aerocolonigenes</name>
    <name type="common">Lechevalieria aerocolonigenes</name>
    <name type="synonym">Saccharothrix aerocolonigenes</name>
    <dbReference type="NCBI Taxonomy" id="68170"/>
    <lineage>
        <taxon>Bacteria</taxon>
        <taxon>Bacillati</taxon>
        <taxon>Actinomycetota</taxon>
        <taxon>Actinomycetes</taxon>
        <taxon>Pseudonocardiales</taxon>
        <taxon>Pseudonocardiaceae</taxon>
        <taxon>Lentzea</taxon>
    </lineage>
</organism>
<dbReference type="Proteomes" id="UP000033393">
    <property type="component" value="Unassembled WGS sequence"/>
</dbReference>
<dbReference type="PATRIC" id="fig|68170.10.peg.5878"/>